<dbReference type="AlphaFoldDB" id="A0A1Q3EAG3"/>
<accession>A0A1Q3EAG3</accession>
<dbReference type="InterPro" id="IPR013103">
    <property type="entry name" value="RVT_2"/>
</dbReference>
<dbReference type="PANTHER" id="PTHR43383">
    <property type="entry name" value="NODULIN 6"/>
    <property type="match status" value="1"/>
</dbReference>
<gene>
    <name evidence="2" type="ORF">LENED_005984</name>
</gene>
<comment type="caution">
    <text evidence="2">The sequence shown here is derived from an EMBL/GenBank/DDBJ whole genome shotgun (WGS) entry which is preliminary data.</text>
</comment>
<feature type="domain" description="Reverse transcriptase Ty1/copia-type" evidence="1">
    <location>
        <begin position="2"/>
        <end position="62"/>
    </location>
</feature>
<name>A0A1Q3EAG3_LENED</name>
<keyword evidence="3" id="KW-1185">Reference proteome</keyword>
<protein>
    <submittedName>
        <fullName evidence="2">Copia-like polyprotein</fullName>
    </submittedName>
</protein>
<dbReference type="Proteomes" id="UP000188533">
    <property type="component" value="Unassembled WGS sequence"/>
</dbReference>
<reference evidence="2 3" key="2">
    <citation type="submission" date="2017-02" db="EMBL/GenBank/DDBJ databases">
        <title>A genome survey and senescence transcriptome analysis in Lentinula edodes.</title>
        <authorList>
            <person name="Sakamoto Y."/>
            <person name="Nakade K."/>
            <person name="Sato S."/>
            <person name="Yoshida Y."/>
            <person name="Miyazaki K."/>
            <person name="Natsume S."/>
            <person name="Konno N."/>
        </authorList>
    </citation>
    <scope>NUCLEOTIDE SEQUENCE [LARGE SCALE GENOMIC DNA]</scope>
    <source>
        <strain evidence="2 3">NBRC 111202</strain>
    </source>
</reference>
<evidence type="ECO:0000259" key="1">
    <source>
        <dbReference type="Pfam" id="PF07727"/>
    </source>
</evidence>
<evidence type="ECO:0000313" key="2">
    <source>
        <dbReference type="EMBL" id="GAW04208.1"/>
    </source>
</evidence>
<proteinExistence type="predicted"/>
<feature type="domain" description="Reverse transcriptase Ty1/copia-type" evidence="1">
    <location>
        <begin position="399"/>
        <end position="494"/>
    </location>
</feature>
<organism evidence="2 3">
    <name type="scientific">Lentinula edodes</name>
    <name type="common">Shiitake mushroom</name>
    <name type="synonym">Lentinus edodes</name>
    <dbReference type="NCBI Taxonomy" id="5353"/>
    <lineage>
        <taxon>Eukaryota</taxon>
        <taxon>Fungi</taxon>
        <taxon>Dikarya</taxon>
        <taxon>Basidiomycota</taxon>
        <taxon>Agaricomycotina</taxon>
        <taxon>Agaricomycetes</taxon>
        <taxon>Agaricomycetidae</taxon>
        <taxon>Agaricales</taxon>
        <taxon>Marasmiineae</taxon>
        <taxon>Omphalotaceae</taxon>
        <taxon>Lentinula</taxon>
    </lineage>
</organism>
<dbReference type="Pfam" id="PF07727">
    <property type="entry name" value="RVT_2"/>
    <property type="match status" value="3"/>
</dbReference>
<dbReference type="EMBL" id="BDGU01000182">
    <property type="protein sequence ID" value="GAW04208.1"/>
    <property type="molecule type" value="Genomic_DNA"/>
</dbReference>
<feature type="domain" description="Reverse transcriptase Ty1/copia-type" evidence="1">
    <location>
        <begin position="209"/>
        <end position="365"/>
    </location>
</feature>
<reference evidence="2 3" key="1">
    <citation type="submission" date="2016-08" db="EMBL/GenBank/DDBJ databases">
        <authorList>
            <consortium name="Lentinula edodes genome sequencing consortium"/>
            <person name="Sakamoto Y."/>
            <person name="Nakade K."/>
            <person name="Sato S."/>
            <person name="Yoshida Y."/>
            <person name="Miyazaki K."/>
            <person name="Natsume S."/>
            <person name="Konno N."/>
        </authorList>
    </citation>
    <scope>NUCLEOTIDE SEQUENCE [LARGE SCALE GENOMIC DNA]</scope>
    <source>
        <strain evidence="2 3">NBRC 111202</strain>
    </source>
</reference>
<evidence type="ECO:0000313" key="3">
    <source>
        <dbReference type="Proteomes" id="UP000188533"/>
    </source>
</evidence>
<dbReference type="STRING" id="5353.A0A1Q3EAG3"/>
<sequence length="523" mass="59396">MFIHQMDVKSAYLYGKLDDNEQIYMKAPPGVDIEVKAGQVLKLKLALYGLKQAGLAKRNEVTIELWLIAYLVFLQIQPVEGEDQDLGNLETSITESEQPIIPVPEEIAEPINPDIITGKRVRKPTKKIQDIINGLGEPNRELRHLTASLGQVTGEIIADPTSVAEAMRRPDWSQWREAMNEEIRRLQQRGTYDIVIPPDDANILTSKWIPDVDYFPDETFASVTKLAAARAILSTGAEQNMFIHQMDVKSAYLYSKLDDNEQIYMKAPPGVDIEVKAGQVLKLKLALYGLKQAGRRWYMRFREIMTSVGLTRSNFDHAIFYRTDPFCIIFIHVDDMTMLTKTMAVMDTLKKKIRDQIEVVDSGEIHWANSFSVGLVAHVCDILDGVLALVLGKMYVWIDYFPDETFASVTKLAAARAILSIGAEQNMFIHQMDVKSAYLYGKLDDNEQIYMKAPPGVDIEVKAGQVLKLKLALYGLKQAGRRWYMRFREIMTSVGLTFKFVNGRILSETGPFFLLISYFITFR</sequence>
<dbReference type="PANTHER" id="PTHR43383:SF2">
    <property type="entry name" value="AMIDOHYDROLASE 2 FAMILY PROTEIN"/>
    <property type="match status" value="1"/>
</dbReference>